<accession>A0A6I6CZA5</accession>
<keyword evidence="5" id="KW-0472">Membrane</keyword>
<evidence type="ECO:0000313" key="8">
    <source>
        <dbReference type="EMBL" id="QGT79569.1"/>
    </source>
</evidence>
<sequence length="296" mass="33875">MAYLSLKAGRRVSRLLLAPISLYFLLFVPAARRASRDFLGRVHGRPARLSEVYRHFHDFASTIHDRLFFLSDRFESFEVEVVGAECFDPPDPAILVGAHFGSFDVLRAMGRFERDLPISMMMYPENARKIQQVLEAINPDLGQDIIPLGRIDSMLEAGNRLDQGHLVGMLADRSLEGDPMGTRPFLGQSARFAVGPFRMAAILRQRLLFMAGIYLGGNRYRIHFEPLADFRDLPRRNRSRAVDDAMDRYVERLEALVRAYPGNWFNFYDFWGDAPGHEQPRDERETASTPPSQERP</sequence>
<dbReference type="InterPro" id="IPR004960">
    <property type="entry name" value="LipA_acyltrans"/>
</dbReference>
<dbReference type="GO" id="GO:0005886">
    <property type="term" value="C:plasma membrane"/>
    <property type="evidence" value="ECO:0007669"/>
    <property type="project" value="UniProtKB-SubCell"/>
</dbReference>
<keyword evidence="9" id="KW-1185">Reference proteome</keyword>
<evidence type="ECO:0000256" key="6">
    <source>
        <dbReference type="ARBA" id="ARBA00023315"/>
    </source>
</evidence>
<dbReference type="GO" id="GO:0016746">
    <property type="term" value="F:acyltransferase activity"/>
    <property type="evidence" value="ECO:0007669"/>
    <property type="project" value="UniProtKB-KW"/>
</dbReference>
<dbReference type="KEGG" id="ghl:GM160_05505"/>
<comment type="subcellular location">
    <subcellularLocation>
        <location evidence="1">Cell inner membrane</location>
    </subcellularLocation>
</comment>
<feature type="compositionally biased region" description="Polar residues" evidence="7">
    <location>
        <begin position="287"/>
        <end position="296"/>
    </location>
</feature>
<evidence type="ECO:0000256" key="2">
    <source>
        <dbReference type="ARBA" id="ARBA00022475"/>
    </source>
</evidence>
<keyword evidence="4" id="KW-0808">Transferase</keyword>
<name>A0A6I6CZA5_9GAMM</name>
<evidence type="ECO:0000256" key="5">
    <source>
        <dbReference type="ARBA" id="ARBA00023136"/>
    </source>
</evidence>
<feature type="region of interest" description="Disordered" evidence="7">
    <location>
        <begin position="276"/>
        <end position="296"/>
    </location>
</feature>
<dbReference type="GO" id="GO:0009247">
    <property type="term" value="P:glycolipid biosynthetic process"/>
    <property type="evidence" value="ECO:0007669"/>
    <property type="project" value="UniProtKB-ARBA"/>
</dbReference>
<keyword evidence="6" id="KW-0012">Acyltransferase</keyword>
<feature type="compositionally biased region" description="Basic and acidic residues" evidence="7">
    <location>
        <begin position="276"/>
        <end position="286"/>
    </location>
</feature>
<proteinExistence type="predicted"/>
<evidence type="ECO:0000256" key="4">
    <source>
        <dbReference type="ARBA" id="ARBA00022679"/>
    </source>
</evidence>
<dbReference type="Pfam" id="PF03279">
    <property type="entry name" value="Lip_A_acyltrans"/>
    <property type="match status" value="1"/>
</dbReference>
<dbReference type="Proteomes" id="UP000427716">
    <property type="component" value="Chromosome"/>
</dbReference>
<dbReference type="AlphaFoldDB" id="A0A6I6CZA5"/>
<dbReference type="PIRSF" id="PIRSF028561">
    <property type="entry name" value="Ac_Trasf"/>
    <property type="match status" value="1"/>
</dbReference>
<gene>
    <name evidence="8" type="ORF">GM160_05505</name>
</gene>
<dbReference type="PANTHER" id="PTHR30606">
    <property type="entry name" value="LIPID A BIOSYNTHESIS LAUROYL ACYLTRANSFERASE"/>
    <property type="match status" value="1"/>
</dbReference>
<keyword evidence="3" id="KW-0997">Cell inner membrane</keyword>
<keyword evidence="2" id="KW-1003">Cell membrane</keyword>
<evidence type="ECO:0000256" key="3">
    <source>
        <dbReference type="ARBA" id="ARBA00022519"/>
    </source>
</evidence>
<dbReference type="CDD" id="cd07984">
    <property type="entry name" value="LPLAT_LABLAT-like"/>
    <property type="match status" value="1"/>
</dbReference>
<dbReference type="PANTHER" id="PTHR30606:SF9">
    <property type="entry name" value="LIPID A BIOSYNTHESIS LAUROYLTRANSFERASE"/>
    <property type="match status" value="1"/>
</dbReference>
<dbReference type="InterPro" id="IPR014548">
    <property type="entry name" value="Ac_Trasf"/>
</dbReference>
<organism evidence="8 9">
    <name type="scientific">Guyparkeria halophila</name>
    <dbReference type="NCBI Taxonomy" id="47960"/>
    <lineage>
        <taxon>Bacteria</taxon>
        <taxon>Pseudomonadati</taxon>
        <taxon>Pseudomonadota</taxon>
        <taxon>Gammaproteobacteria</taxon>
        <taxon>Chromatiales</taxon>
        <taxon>Thioalkalibacteraceae</taxon>
        <taxon>Guyparkeria</taxon>
    </lineage>
</organism>
<dbReference type="EMBL" id="CP046415">
    <property type="protein sequence ID" value="QGT79569.1"/>
    <property type="molecule type" value="Genomic_DNA"/>
</dbReference>
<evidence type="ECO:0000256" key="1">
    <source>
        <dbReference type="ARBA" id="ARBA00004533"/>
    </source>
</evidence>
<evidence type="ECO:0000313" key="9">
    <source>
        <dbReference type="Proteomes" id="UP000427716"/>
    </source>
</evidence>
<evidence type="ECO:0000256" key="7">
    <source>
        <dbReference type="SAM" id="MobiDB-lite"/>
    </source>
</evidence>
<protein>
    <submittedName>
        <fullName evidence="8">Acyl-CoA synthetase</fullName>
    </submittedName>
</protein>
<reference evidence="8 9" key="1">
    <citation type="submission" date="2019-11" db="EMBL/GenBank/DDBJ databases">
        <authorList>
            <person name="Zhang J."/>
            <person name="Sun C."/>
        </authorList>
    </citation>
    <scope>NUCLEOTIDE SEQUENCE [LARGE SCALE GENOMIC DNA]</scope>
    <source>
        <strain evidence="9">sp2</strain>
    </source>
</reference>